<evidence type="ECO:0000313" key="2">
    <source>
        <dbReference type="Proteomes" id="UP000014071"/>
    </source>
</evidence>
<dbReference type="GeneID" id="24111287"/>
<dbReference type="Proteomes" id="UP000014071">
    <property type="component" value="Unassembled WGS sequence"/>
</dbReference>
<proteinExistence type="predicted"/>
<reference evidence="2" key="1">
    <citation type="journal article" date="2013" name="Genome Announc.">
        <title>Draft genome sequence of the basidiomycetous yeast-like fungus Pseudozyma hubeiensis SY62, which produces an abundant amount of the biosurfactant mannosylerythritol lipids.</title>
        <authorList>
            <person name="Konishi M."/>
            <person name="Hatada Y."/>
            <person name="Horiuchi J."/>
        </authorList>
    </citation>
    <scope>NUCLEOTIDE SEQUENCE [LARGE SCALE GENOMIC DNA]</scope>
    <source>
        <strain evidence="2">SY62</strain>
    </source>
</reference>
<evidence type="ECO:0000313" key="1">
    <source>
        <dbReference type="EMBL" id="GAC98421.1"/>
    </source>
</evidence>
<dbReference type="HOGENOM" id="CLU_2484296_0_0_1"/>
<protein>
    <submittedName>
        <fullName evidence="1">Uhrf1 protein</fullName>
    </submittedName>
</protein>
<dbReference type="RefSeq" id="XP_012192008.1">
    <property type="nucleotide sequence ID" value="XM_012336618.1"/>
</dbReference>
<dbReference type="EMBL" id="DF238820">
    <property type="protein sequence ID" value="GAC98421.1"/>
    <property type="molecule type" value="Genomic_DNA"/>
</dbReference>
<name>R9PAM9_PSEHS</name>
<dbReference type="AlphaFoldDB" id="R9PAM9"/>
<organism evidence="1 2">
    <name type="scientific">Pseudozyma hubeiensis (strain SY62)</name>
    <name type="common">Yeast</name>
    <dbReference type="NCBI Taxonomy" id="1305764"/>
    <lineage>
        <taxon>Eukaryota</taxon>
        <taxon>Fungi</taxon>
        <taxon>Dikarya</taxon>
        <taxon>Basidiomycota</taxon>
        <taxon>Ustilaginomycotina</taxon>
        <taxon>Ustilaginomycetes</taxon>
        <taxon>Ustilaginales</taxon>
        <taxon>Ustilaginaceae</taxon>
        <taxon>Pseudozyma</taxon>
    </lineage>
</organism>
<accession>R9PAM9</accession>
<gene>
    <name evidence="1" type="ORF">PHSY_006015</name>
</gene>
<keyword evidence="2" id="KW-1185">Reference proteome</keyword>
<sequence length="87" mass="9839">MGATRRYSYAQQLKPSNIQHPAYAYRSESSDVQRSTISRCRKETFAVLAGPMLPSLPPSHDLKTLPDHRVFECCFTPLLMMLVVLLA</sequence>